<dbReference type="NCBIfam" id="TIGR01982">
    <property type="entry name" value="UbiB"/>
    <property type="match status" value="1"/>
</dbReference>
<reference evidence="11 12" key="1">
    <citation type="submission" date="2023-03" db="EMBL/GenBank/DDBJ databases">
        <title>NovoSphingobium album sp. nov. isolated from polycyclic aromatic hydrocarbons- and heavy-metal polluted soil.</title>
        <authorList>
            <person name="Liu Z."/>
            <person name="Wang K."/>
        </authorList>
    </citation>
    <scope>NUCLEOTIDE SEQUENCE [LARGE SCALE GENOMIC DNA]</scope>
    <source>
        <strain evidence="11 12">H3SJ31-1</strain>
    </source>
</reference>
<comment type="similarity">
    <text evidence="2">Belongs to the protein kinase superfamily. ADCK protein kinase family.</text>
</comment>
<organism evidence="11 12">
    <name type="scientific">Novosphingobium album</name>
    <name type="common">ex Liu et al. 2023</name>
    <dbReference type="NCBI Taxonomy" id="3031130"/>
    <lineage>
        <taxon>Bacteria</taxon>
        <taxon>Pseudomonadati</taxon>
        <taxon>Pseudomonadota</taxon>
        <taxon>Alphaproteobacteria</taxon>
        <taxon>Sphingomonadales</taxon>
        <taxon>Sphingomonadaceae</taxon>
        <taxon>Novosphingobium</taxon>
    </lineage>
</organism>
<evidence type="ECO:0000256" key="2">
    <source>
        <dbReference type="ARBA" id="ARBA00009670"/>
    </source>
</evidence>
<evidence type="ECO:0000256" key="6">
    <source>
        <dbReference type="ARBA" id="ARBA00022692"/>
    </source>
</evidence>
<evidence type="ECO:0000256" key="1">
    <source>
        <dbReference type="ARBA" id="ARBA00005020"/>
    </source>
</evidence>
<sequence>MTRPTTHILRLLQWGRVLARHGALRGIERDRNAPPAVKRLCRIARFGTRQPDEPDYAGAFQAIGPAAIKLGQALATRPDLVGEAPARNLLSLQDSLPPVPFALIRAEIERSFGCPLSALFASIEEAPVGAASIAQVHRAVTTDGRTVAVKVLRPQIREKFSRDVETYEWAAAHLEATGGEAARLRPRAVIANLKRWTLRELDLRREAASASELAEAMKGAVGYRVPEIDWDRTSGSVLTLEWVDGIKMSDLAGLKAAGHDLPALARKLVLTFLGQAISAGFFHADMHQGNLFVEPDGTIVAIDFGIMGRIDRQARLWLAEILYGLTTGNYRRVAEIHFEAQYVPAHHTVEEFATALRAVGEPMRGKPVSELSVGQMLDGLFAITRDFDMQVQPHLLLLQKTMVMVEGLATALDPGINMWDVSSPFVRSWIRDELGPEAALADRLRDDFGTLLRLPALVRRIEEKFPPKGGAPEQAPLPQVDLIWDRKRQINHWPGYILALLAGGLATWAAMAAGLLG</sequence>
<name>A0ABT5WVK2_9SPHN</name>
<keyword evidence="4" id="KW-0997">Cell inner membrane</keyword>
<keyword evidence="7 9" id="KW-1133">Transmembrane helix</keyword>
<feature type="domain" description="ABC1 atypical kinase-like" evidence="10">
    <location>
        <begin position="92"/>
        <end position="337"/>
    </location>
</feature>
<dbReference type="InterPro" id="IPR004147">
    <property type="entry name" value="ABC1_dom"/>
</dbReference>
<dbReference type="InterPro" id="IPR050154">
    <property type="entry name" value="UbiB_kinase"/>
</dbReference>
<keyword evidence="12" id="KW-1185">Reference proteome</keyword>
<evidence type="ECO:0000256" key="8">
    <source>
        <dbReference type="ARBA" id="ARBA00023136"/>
    </source>
</evidence>
<evidence type="ECO:0000256" key="5">
    <source>
        <dbReference type="ARBA" id="ARBA00022688"/>
    </source>
</evidence>
<evidence type="ECO:0000313" key="12">
    <source>
        <dbReference type="Proteomes" id="UP001216253"/>
    </source>
</evidence>
<dbReference type="InterPro" id="IPR011009">
    <property type="entry name" value="Kinase-like_dom_sf"/>
</dbReference>
<proteinExistence type="inferred from homology"/>
<keyword evidence="5" id="KW-0831">Ubiquinone biosynthesis</keyword>
<dbReference type="InterPro" id="IPR010232">
    <property type="entry name" value="UbiB"/>
</dbReference>
<dbReference type="PANTHER" id="PTHR10566:SF113">
    <property type="entry name" value="PROTEIN ACTIVITY OF BC1 COMPLEX KINASE 7, CHLOROPLASTIC"/>
    <property type="match status" value="1"/>
</dbReference>
<keyword evidence="8 9" id="KW-0472">Membrane</keyword>
<dbReference type="EMBL" id="JARESE010000070">
    <property type="protein sequence ID" value="MDE8653928.1"/>
    <property type="molecule type" value="Genomic_DNA"/>
</dbReference>
<evidence type="ECO:0000256" key="3">
    <source>
        <dbReference type="ARBA" id="ARBA00022475"/>
    </source>
</evidence>
<evidence type="ECO:0000256" key="7">
    <source>
        <dbReference type="ARBA" id="ARBA00022989"/>
    </source>
</evidence>
<evidence type="ECO:0000313" key="11">
    <source>
        <dbReference type="EMBL" id="MDE8653928.1"/>
    </source>
</evidence>
<feature type="transmembrane region" description="Helical" evidence="9">
    <location>
        <begin position="496"/>
        <end position="516"/>
    </location>
</feature>
<dbReference type="PANTHER" id="PTHR10566">
    <property type="entry name" value="CHAPERONE-ACTIVITY OF BC1 COMPLEX CABC1 -RELATED"/>
    <property type="match status" value="1"/>
</dbReference>
<dbReference type="SUPFAM" id="SSF56112">
    <property type="entry name" value="Protein kinase-like (PK-like)"/>
    <property type="match status" value="1"/>
</dbReference>
<dbReference type="RefSeq" id="WP_275230049.1">
    <property type="nucleotide sequence ID" value="NZ_JARESE010000070.1"/>
</dbReference>
<keyword evidence="6 9" id="KW-0812">Transmembrane</keyword>
<comment type="pathway">
    <text evidence="1">Cofactor biosynthesis; ubiquinone biosynthesis [regulation].</text>
</comment>
<comment type="caution">
    <text evidence="11">The sequence shown here is derived from an EMBL/GenBank/DDBJ whole genome shotgun (WGS) entry which is preliminary data.</text>
</comment>
<accession>A0ABT5WVK2</accession>
<evidence type="ECO:0000256" key="9">
    <source>
        <dbReference type="SAM" id="Phobius"/>
    </source>
</evidence>
<protein>
    <submittedName>
        <fullName evidence="11">2-polyprenylphenol 6-hydroxylase</fullName>
    </submittedName>
</protein>
<evidence type="ECO:0000259" key="10">
    <source>
        <dbReference type="Pfam" id="PF03109"/>
    </source>
</evidence>
<dbReference type="Pfam" id="PF03109">
    <property type="entry name" value="ABC1"/>
    <property type="match status" value="1"/>
</dbReference>
<keyword evidence="3" id="KW-1003">Cell membrane</keyword>
<evidence type="ECO:0000256" key="4">
    <source>
        <dbReference type="ARBA" id="ARBA00022519"/>
    </source>
</evidence>
<gene>
    <name evidence="11" type="primary">ubiB</name>
    <name evidence="11" type="ORF">PYV00_19745</name>
</gene>
<dbReference type="Proteomes" id="UP001216253">
    <property type="component" value="Unassembled WGS sequence"/>
</dbReference>